<dbReference type="Pfam" id="PF07992">
    <property type="entry name" value="Pyr_redox_2"/>
    <property type="match status" value="1"/>
</dbReference>
<accession>A0A9P6JJC9</accession>
<dbReference type="InterPro" id="IPR050346">
    <property type="entry name" value="FMO-like"/>
</dbReference>
<keyword evidence="1" id="KW-0285">Flavoprotein</keyword>
<evidence type="ECO:0000256" key="1">
    <source>
        <dbReference type="ARBA" id="ARBA00022630"/>
    </source>
</evidence>
<feature type="domain" description="FAD/NAD(P)-binding" evidence="4">
    <location>
        <begin position="11"/>
        <end position="245"/>
    </location>
</feature>
<comment type="caution">
    <text evidence="5">The sequence shown here is derived from an EMBL/GenBank/DDBJ whole genome shotgun (WGS) entry which is preliminary data.</text>
</comment>
<dbReference type="PANTHER" id="PTHR23023">
    <property type="entry name" value="DIMETHYLANILINE MONOOXYGENASE"/>
    <property type="match status" value="1"/>
</dbReference>
<dbReference type="Gene3D" id="3.50.50.60">
    <property type="entry name" value="FAD/NAD(P)-binding domain"/>
    <property type="match status" value="1"/>
</dbReference>
<dbReference type="Proteomes" id="UP000807306">
    <property type="component" value="Unassembled WGS sequence"/>
</dbReference>
<keyword evidence="2" id="KW-0274">FAD</keyword>
<dbReference type="InterPro" id="IPR036188">
    <property type="entry name" value="FAD/NAD-bd_sf"/>
</dbReference>
<reference evidence="5" key="1">
    <citation type="submission" date="2020-11" db="EMBL/GenBank/DDBJ databases">
        <authorList>
            <consortium name="DOE Joint Genome Institute"/>
            <person name="Ahrendt S."/>
            <person name="Riley R."/>
            <person name="Andreopoulos W."/>
            <person name="Labutti K."/>
            <person name="Pangilinan J."/>
            <person name="Ruiz-Duenas F.J."/>
            <person name="Barrasa J.M."/>
            <person name="Sanchez-Garcia M."/>
            <person name="Camarero S."/>
            <person name="Miyauchi S."/>
            <person name="Serrano A."/>
            <person name="Linde D."/>
            <person name="Babiker R."/>
            <person name="Drula E."/>
            <person name="Ayuso-Fernandez I."/>
            <person name="Pacheco R."/>
            <person name="Padilla G."/>
            <person name="Ferreira P."/>
            <person name="Barriuso J."/>
            <person name="Kellner H."/>
            <person name="Castanera R."/>
            <person name="Alfaro M."/>
            <person name="Ramirez L."/>
            <person name="Pisabarro A.G."/>
            <person name="Kuo A."/>
            <person name="Tritt A."/>
            <person name="Lipzen A."/>
            <person name="He G."/>
            <person name="Yan M."/>
            <person name="Ng V."/>
            <person name="Cullen D."/>
            <person name="Martin F."/>
            <person name="Rosso M.-N."/>
            <person name="Henrissat B."/>
            <person name="Hibbett D."/>
            <person name="Martinez A.T."/>
            <person name="Grigoriev I.V."/>
        </authorList>
    </citation>
    <scope>NUCLEOTIDE SEQUENCE</scope>
    <source>
        <strain evidence="5">CBS 506.95</strain>
    </source>
</reference>
<sequence>MQPSSVFGEAIIIVGTGAAGLMTAHTLLKDGFTNVTLITRDKSVGGTWAKQRVYPGLYINNVHGEYRFSDLAMPQPIGSSELGGRLSGIDMCRYMENFSRTFLEGKARILVETEVLNIQHIKGSGWEVQTNSVNSDACFSSLQTMRCAKLVLATGGCSNPRIPPQLSNDSAGRANFKGIVVHSSAFATEIDNILTLTNPTARESSKGPMTEVLVIGGGKSSRDIAAKLAQISRRVVVVYDKADPFLAYRKPLPDVIRKSRVLGLLSGHRVLTSGLERFLHQTWIGSRITSWLWRQISNHSFDTFNIPHGSPLRRTHSLFWNIRTSDEGNFRPDNYFALVQTGAIDVVSGTRAMGYTDDGTSVLLSNGDKIACKVVVLATGYSSSWDKIIQPQVASEIGLHPHVPRTKFNDKEWDYYTLAEPPAGDPSNRNWSSSIYRGLVPAKSIGDRDIAIMGSLFTENPGYTFEVCAHWVASYFRGDRMRLPRSVDEAIAECEIQSAWMRARYPNSISWSNESYSGSYDFWSWPQAVDELLEDMYLPSCRSGGNWLTWAFQVIDLKEISTLTEERQVKRDRNAGECFDVL</sequence>
<proteinExistence type="predicted"/>
<evidence type="ECO:0000313" key="6">
    <source>
        <dbReference type="Proteomes" id="UP000807306"/>
    </source>
</evidence>
<gene>
    <name evidence="5" type="ORF">CPB83DRAFT_799685</name>
</gene>
<keyword evidence="6" id="KW-1185">Reference proteome</keyword>
<dbReference type="SUPFAM" id="SSF51905">
    <property type="entry name" value="FAD/NAD(P)-binding domain"/>
    <property type="match status" value="2"/>
</dbReference>
<dbReference type="AlphaFoldDB" id="A0A9P6JJC9"/>
<dbReference type="EMBL" id="MU157924">
    <property type="protein sequence ID" value="KAF9523127.1"/>
    <property type="molecule type" value="Genomic_DNA"/>
</dbReference>
<keyword evidence="3" id="KW-0560">Oxidoreductase</keyword>
<evidence type="ECO:0000259" key="4">
    <source>
        <dbReference type="Pfam" id="PF07992"/>
    </source>
</evidence>
<organism evidence="5 6">
    <name type="scientific">Crepidotus variabilis</name>
    <dbReference type="NCBI Taxonomy" id="179855"/>
    <lineage>
        <taxon>Eukaryota</taxon>
        <taxon>Fungi</taxon>
        <taxon>Dikarya</taxon>
        <taxon>Basidiomycota</taxon>
        <taxon>Agaricomycotina</taxon>
        <taxon>Agaricomycetes</taxon>
        <taxon>Agaricomycetidae</taxon>
        <taxon>Agaricales</taxon>
        <taxon>Agaricineae</taxon>
        <taxon>Crepidotaceae</taxon>
        <taxon>Crepidotus</taxon>
    </lineage>
</organism>
<evidence type="ECO:0000256" key="3">
    <source>
        <dbReference type="ARBA" id="ARBA00023002"/>
    </source>
</evidence>
<evidence type="ECO:0000313" key="5">
    <source>
        <dbReference type="EMBL" id="KAF9523127.1"/>
    </source>
</evidence>
<dbReference type="OrthoDB" id="2915840at2759"/>
<evidence type="ECO:0000256" key="2">
    <source>
        <dbReference type="ARBA" id="ARBA00022827"/>
    </source>
</evidence>
<dbReference type="InterPro" id="IPR023753">
    <property type="entry name" value="FAD/NAD-binding_dom"/>
</dbReference>
<name>A0A9P6JJC9_9AGAR</name>
<protein>
    <recommendedName>
        <fullName evidence="4">FAD/NAD(P)-binding domain-containing protein</fullName>
    </recommendedName>
</protein>
<dbReference type="GO" id="GO:0016491">
    <property type="term" value="F:oxidoreductase activity"/>
    <property type="evidence" value="ECO:0007669"/>
    <property type="project" value="UniProtKB-KW"/>
</dbReference>